<name>E7QWC7_HALPU</name>
<evidence type="ECO:0000313" key="4">
    <source>
        <dbReference type="Proteomes" id="UP000184203"/>
    </source>
</evidence>
<dbReference type="EMBL" id="AEMG01000018">
    <property type="protein sequence ID" value="EFW91023.1"/>
    <property type="molecule type" value="Genomic_DNA"/>
</dbReference>
<dbReference type="Pfam" id="PF01144">
    <property type="entry name" value="CoA_trans"/>
    <property type="match status" value="1"/>
</dbReference>
<dbReference type="Gene3D" id="3.30.30.40">
    <property type="match status" value="1"/>
</dbReference>
<evidence type="ECO:0000313" key="3">
    <source>
        <dbReference type="Proteomes" id="UP000003751"/>
    </source>
</evidence>
<dbReference type="RefSeq" id="WP_007981303.1">
    <property type="nucleotide sequence ID" value="NZ_AEMG01000018.1"/>
</dbReference>
<accession>E7QWC7</accession>
<reference evidence="2" key="2">
    <citation type="submission" date="2016-11" db="EMBL/GenBank/DDBJ databases">
        <authorList>
            <person name="Jaros S."/>
            <person name="Januszkiewicz K."/>
            <person name="Wedrychowicz H."/>
        </authorList>
    </citation>
    <scope>NUCLEOTIDE SEQUENCE [LARGE SCALE GENOMIC DNA]</scope>
    <source>
        <strain evidence="2">DX253</strain>
    </source>
</reference>
<dbReference type="PATRIC" id="fig|797209.4.peg.3077"/>
<evidence type="ECO:0000313" key="1">
    <source>
        <dbReference type="EMBL" id="EFW91023.1"/>
    </source>
</evidence>
<dbReference type="EMBL" id="FRAN01000006">
    <property type="protein sequence ID" value="SHL39498.1"/>
    <property type="molecule type" value="Genomic_DNA"/>
</dbReference>
<dbReference type="eggNOG" id="arCOG01987">
    <property type="taxonomic scope" value="Archaea"/>
</dbReference>
<dbReference type="AlphaFoldDB" id="E7QWC7"/>
<dbReference type="InterPro" id="IPR004165">
    <property type="entry name" value="CoA_trans_fam_I"/>
</dbReference>
<evidence type="ECO:0000313" key="2">
    <source>
        <dbReference type="EMBL" id="SHL39498.1"/>
    </source>
</evidence>
<protein>
    <submittedName>
        <fullName evidence="1">3-oxoadipate CoA-transferase</fullName>
    </submittedName>
    <submittedName>
        <fullName evidence="2">Glutaconate CoA-transferase subunit A</fullName>
    </submittedName>
</protein>
<dbReference type="SUPFAM" id="SSF100950">
    <property type="entry name" value="NagB/RpiA/CoA transferase-like"/>
    <property type="match status" value="1"/>
</dbReference>
<proteinExistence type="predicted"/>
<keyword evidence="1" id="KW-0808">Transferase</keyword>
<reference evidence="1 3" key="1">
    <citation type="journal article" date="2014" name="ISME J.">
        <title>Trehalose/2-sulfotrehalose biosynthesis and glycine-betaine uptake are widely spread mechanisms for osmoadaptation in the Halobacteriales.</title>
        <authorList>
            <person name="Youssef N.H."/>
            <person name="Savage-Ashlock K.N."/>
            <person name="McCully A.L."/>
            <person name="Luedtke B."/>
            <person name="Shaw E.I."/>
            <person name="Hoff W.D."/>
            <person name="Elshahed M.S."/>
        </authorList>
    </citation>
    <scope>NUCLEOTIDE SEQUENCE [LARGE SCALE GENOMIC DNA]</scope>
    <source>
        <strain evidence="1 3">DX253</strain>
    </source>
</reference>
<dbReference type="Gene3D" id="3.40.1080.10">
    <property type="entry name" value="Glutaconate Coenzyme A-transferase"/>
    <property type="match status" value="1"/>
</dbReference>
<dbReference type="PANTHER" id="PTHR43293:SF3">
    <property type="entry name" value="CHOLESTEROL RING-CLEAVING HYDROLASE IPDB SUBUNIT"/>
    <property type="match status" value="1"/>
</dbReference>
<dbReference type="Proteomes" id="UP000003751">
    <property type="component" value="Unassembled WGS sequence"/>
</dbReference>
<dbReference type="InterPro" id="IPR037171">
    <property type="entry name" value="NagB/RpiA_transferase-like"/>
</dbReference>
<dbReference type="Proteomes" id="UP000184203">
    <property type="component" value="Unassembled WGS sequence"/>
</dbReference>
<dbReference type="STRING" id="797209.GCA_000376445_04236"/>
<dbReference type="GO" id="GO:0008410">
    <property type="term" value="F:CoA-transferase activity"/>
    <property type="evidence" value="ECO:0007669"/>
    <property type="project" value="InterPro"/>
</dbReference>
<keyword evidence="4" id="KW-1185">Reference proteome</keyword>
<organism evidence="1 3">
    <name type="scientific">Haladaptatus paucihalophilus DX253</name>
    <dbReference type="NCBI Taxonomy" id="797209"/>
    <lineage>
        <taxon>Archaea</taxon>
        <taxon>Methanobacteriati</taxon>
        <taxon>Methanobacteriota</taxon>
        <taxon>Stenosarchaea group</taxon>
        <taxon>Halobacteria</taxon>
        <taxon>Halobacteriales</taxon>
        <taxon>Haladaptataceae</taxon>
        <taxon>Haladaptatus</taxon>
    </lineage>
</organism>
<sequence length="305" mass="33639">MTKVTDLANAISGAVDDGDSVYLGGFTHLIPFAAGHEIIRQEYEDLHLMRATPDLVFDQMIAAGCASAVTFSWAGNPGVGSLRAFRRAVEDGVPNEITIDEYSHFGLVSRLFAGARDMPFVPLRSLVGSSLPEHNDSIRTVKNPFAPDEQVCVVPPLNPDVSIVRGQRASPEGDAHLWGITGDVVDAAFAADTVVLCVEEIVDTETLRSDPNRTEIPGTVVDYVVEAPYGSHPSYTQGYYGRDNAAYLEWDEMSKTHESTQEWLDEWVYGVEDRREYVEKLGAERLLDLEPTHDYAEPIDMGRYA</sequence>
<reference evidence="4" key="3">
    <citation type="submission" date="2016-11" db="EMBL/GenBank/DDBJ databases">
        <authorList>
            <person name="Varghese N."/>
            <person name="Submissions S."/>
        </authorList>
    </citation>
    <scope>NUCLEOTIDE SEQUENCE [LARGE SCALE GENOMIC DNA]</scope>
    <source>
        <strain evidence="4">DX253</strain>
    </source>
</reference>
<dbReference type="OrthoDB" id="301771at2157"/>
<dbReference type="SMART" id="SM00882">
    <property type="entry name" value="CoA_trans"/>
    <property type="match status" value="1"/>
</dbReference>
<gene>
    <name evidence="2" type="ORF">SAMN05444342_3769</name>
    <name evidence="1" type="ORF">ZOD2009_15576</name>
</gene>
<dbReference type="PANTHER" id="PTHR43293">
    <property type="entry name" value="ACETATE COA-TRANSFERASE YDIF"/>
    <property type="match status" value="1"/>
</dbReference>